<feature type="transmembrane region" description="Helical" evidence="4">
    <location>
        <begin position="320"/>
        <end position="340"/>
    </location>
</feature>
<dbReference type="InterPro" id="IPR002049">
    <property type="entry name" value="LE_dom"/>
</dbReference>
<dbReference type="OrthoDB" id="19903at2759"/>
<organism evidence="7 8">
    <name type="scientific">Cloeon dipterum</name>
    <dbReference type="NCBI Taxonomy" id="197152"/>
    <lineage>
        <taxon>Eukaryota</taxon>
        <taxon>Metazoa</taxon>
        <taxon>Ecdysozoa</taxon>
        <taxon>Arthropoda</taxon>
        <taxon>Hexapoda</taxon>
        <taxon>Insecta</taxon>
        <taxon>Pterygota</taxon>
        <taxon>Palaeoptera</taxon>
        <taxon>Ephemeroptera</taxon>
        <taxon>Pisciforma</taxon>
        <taxon>Baetidae</taxon>
        <taxon>Cloeon</taxon>
    </lineage>
</organism>
<dbReference type="PROSITE" id="PS01248">
    <property type="entry name" value="EGF_LAM_1"/>
    <property type="match status" value="1"/>
</dbReference>
<keyword evidence="4" id="KW-1133">Transmembrane helix</keyword>
<feature type="signal peptide" evidence="5">
    <location>
        <begin position="1"/>
        <end position="17"/>
    </location>
</feature>
<dbReference type="Proteomes" id="UP000494165">
    <property type="component" value="Unassembled WGS sequence"/>
</dbReference>
<dbReference type="CDD" id="cd00064">
    <property type="entry name" value="FU"/>
    <property type="match status" value="1"/>
</dbReference>
<feature type="disulfide bond" evidence="3">
    <location>
        <begin position="162"/>
        <end position="171"/>
    </location>
</feature>
<sequence>MCVKTITFIFICVLSLAVHLEAASKKDDEAARAAKLPPCESCKLYVTAFLKRVDATARSADGGLNLDEVHRRTCDGIGRSEKQCKDSALKHRSHVDQWWASDRQQDLSEWLCQDKLQVCCPRGHFGPACSPCPEHHRGTGTCSGNGKCSGDGTRSGDGSCICDRGYKGVMCDSCIEGYYESFRDSKNLICSPCFIACKDTCSGAGPLGCRACKDGWESSDEFGCHDINECIEFTGACGANQFCVNTEGSYSCLDCDRSCDGCNGDGPDMCEKCAEGFKDAQGVCAEVNQQQQAEQATFTRYVTYAGLCVATFIIFNKNTLVAMVVGAAVSVYITVAEYMYGETNWDLGSLAKMLKNSE</sequence>
<dbReference type="GO" id="GO:0048731">
    <property type="term" value="P:system development"/>
    <property type="evidence" value="ECO:0007669"/>
    <property type="project" value="UniProtKB-ARBA"/>
</dbReference>
<dbReference type="SMART" id="SM00261">
    <property type="entry name" value="FU"/>
    <property type="match status" value="2"/>
</dbReference>
<keyword evidence="1 3" id="KW-0245">EGF-like domain</keyword>
<dbReference type="GO" id="GO:0005509">
    <property type="term" value="F:calcium ion binding"/>
    <property type="evidence" value="ECO:0007669"/>
    <property type="project" value="InterPro"/>
</dbReference>
<evidence type="ECO:0000256" key="1">
    <source>
        <dbReference type="ARBA" id="ARBA00022536"/>
    </source>
</evidence>
<feature type="transmembrane region" description="Helical" evidence="4">
    <location>
        <begin position="298"/>
        <end position="315"/>
    </location>
</feature>
<protein>
    <recommendedName>
        <fullName evidence="6">EGF-like domain-containing protein</fullName>
    </recommendedName>
</protein>
<keyword evidence="5" id="KW-0732">Signal</keyword>
<evidence type="ECO:0000256" key="4">
    <source>
        <dbReference type="SAM" id="Phobius"/>
    </source>
</evidence>
<dbReference type="SUPFAM" id="SSF57184">
    <property type="entry name" value="Growth factor receptor domain"/>
    <property type="match status" value="1"/>
</dbReference>
<name>A0A8S1C219_9INSE</name>
<feature type="chain" id="PRO_5035882360" description="EGF-like domain-containing protein" evidence="5">
    <location>
        <begin position="18"/>
        <end position="358"/>
    </location>
</feature>
<feature type="domain" description="EGF-like" evidence="6">
    <location>
        <begin position="133"/>
        <end position="172"/>
    </location>
</feature>
<dbReference type="PROSITE" id="PS50026">
    <property type="entry name" value="EGF_3"/>
    <property type="match status" value="1"/>
</dbReference>
<dbReference type="PROSITE" id="PS00022">
    <property type="entry name" value="EGF_1"/>
    <property type="match status" value="1"/>
</dbReference>
<dbReference type="InterPro" id="IPR006212">
    <property type="entry name" value="Furin_repeat"/>
</dbReference>
<keyword evidence="2 3" id="KW-1015">Disulfide bond</keyword>
<dbReference type="InterPro" id="IPR009030">
    <property type="entry name" value="Growth_fac_rcpt_cys_sf"/>
</dbReference>
<evidence type="ECO:0000256" key="5">
    <source>
        <dbReference type="SAM" id="SignalP"/>
    </source>
</evidence>
<dbReference type="InterPro" id="IPR018097">
    <property type="entry name" value="EGF_Ca-bd_CS"/>
</dbReference>
<keyword evidence="4" id="KW-0472">Membrane</keyword>
<evidence type="ECO:0000256" key="3">
    <source>
        <dbReference type="PROSITE-ProRule" id="PRU00076"/>
    </source>
</evidence>
<dbReference type="EMBL" id="CADEPI010000011">
    <property type="protein sequence ID" value="CAB3363283.1"/>
    <property type="molecule type" value="Genomic_DNA"/>
</dbReference>
<keyword evidence="4" id="KW-0812">Transmembrane</keyword>
<dbReference type="InterPro" id="IPR000742">
    <property type="entry name" value="EGF"/>
</dbReference>
<comment type="caution">
    <text evidence="3">Lacks conserved residue(s) required for the propagation of feature annotation.</text>
</comment>
<dbReference type="AlphaFoldDB" id="A0A8S1C219"/>
<reference evidence="7 8" key="1">
    <citation type="submission" date="2020-04" db="EMBL/GenBank/DDBJ databases">
        <authorList>
            <person name="Alioto T."/>
            <person name="Alioto T."/>
            <person name="Gomez Garrido J."/>
        </authorList>
    </citation>
    <scope>NUCLEOTIDE SEQUENCE [LARGE SCALE GENOMIC DNA]</scope>
</reference>
<evidence type="ECO:0000313" key="7">
    <source>
        <dbReference type="EMBL" id="CAB3363283.1"/>
    </source>
</evidence>
<dbReference type="GO" id="GO:0048513">
    <property type="term" value="P:animal organ development"/>
    <property type="evidence" value="ECO:0007669"/>
    <property type="project" value="UniProtKB-ARBA"/>
</dbReference>
<gene>
    <name evidence="7" type="ORF">CLODIP_2_CD14847</name>
</gene>
<evidence type="ECO:0000259" key="6">
    <source>
        <dbReference type="PROSITE" id="PS50026"/>
    </source>
</evidence>
<evidence type="ECO:0000256" key="2">
    <source>
        <dbReference type="ARBA" id="ARBA00023157"/>
    </source>
</evidence>
<keyword evidence="8" id="KW-1185">Reference proteome</keyword>
<proteinExistence type="predicted"/>
<accession>A0A8S1C219</accession>
<evidence type="ECO:0000313" key="8">
    <source>
        <dbReference type="Proteomes" id="UP000494165"/>
    </source>
</evidence>
<dbReference type="PROSITE" id="PS01187">
    <property type="entry name" value="EGF_CA"/>
    <property type="match status" value="1"/>
</dbReference>
<comment type="caution">
    <text evidence="7">The sequence shown here is derived from an EMBL/GenBank/DDBJ whole genome shotgun (WGS) entry which is preliminary data.</text>
</comment>